<evidence type="ECO:0000259" key="1">
    <source>
        <dbReference type="Pfam" id="PF00339"/>
    </source>
</evidence>
<comment type="caution">
    <text evidence="2">The sequence shown here is derived from an EMBL/GenBank/DDBJ whole genome shotgun (WGS) entry which is preliminary data.</text>
</comment>
<dbReference type="Proteomes" id="UP000187209">
    <property type="component" value="Unassembled WGS sequence"/>
</dbReference>
<proteinExistence type="predicted"/>
<dbReference type="SUPFAM" id="SSF81296">
    <property type="entry name" value="E set domains"/>
    <property type="match status" value="1"/>
</dbReference>
<dbReference type="InterPro" id="IPR014752">
    <property type="entry name" value="Arrestin-like_C"/>
</dbReference>
<evidence type="ECO:0000313" key="3">
    <source>
        <dbReference type="Proteomes" id="UP000187209"/>
    </source>
</evidence>
<reference evidence="2 3" key="1">
    <citation type="submission" date="2016-11" db="EMBL/GenBank/DDBJ databases">
        <title>The macronuclear genome of Stentor coeruleus: a giant cell with tiny introns.</title>
        <authorList>
            <person name="Slabodnick M."/>
            <person name="Ruby J.G."/>
            <person name="Reiff S.B."/>
            <person name="Swart E.C."/>
            <person name="Gosai S."/>
            <person name="Prabakaran S."/>
            <person name="Witkowska E."/>
            <person name="Larue G.E."/>
            <person name="Fisher S."/>
            <person name="Freeman R.M."/>
            <person name="Gunawardena J."/>
            <person name="Chu W."/>
            <person name="Stover N.A."/>
            <person name="Gregory B.D."/>
            <person name="Nowacki M."/>
            <person name="Derisi J."/>
            <person name="Roy S.W."/>
            <person name="Marshall W.F."/>
            <person name="Sood P."/>
        </authorList>
    </citation>
    <scope>NUCLEOTIDE SEQUENCE [LARGE SCALE GENOMIC DNA]</scope>
    <source>
        <strain evidence="2">WM001</strain>
    </source>
</reference>
<gene>
    <name evidence="2" type="ORF">SteCoe_33480</name>
</gene>
<feature type="domain" description="Arrestin-like N-terminal" evidence="1">
    <location>
        <begin position="14"/>
        <end position="157"/>
    </location>
</feature>
<dbReference type="EMBL" id="MPUH01001262">
    <property type="protein sequence ID" value="OMJ68931.1"/>
    <property type="molecule type" value="Genomic_DNA"/>
</dbReference>
<organism evidence="2 3">
    <name type="scientific">Stentor coeruleus</name>
    <dbReference type="NCBI Taxonomy" id="5963"/>
    <lineage>
        <taxon>Eukaryota</taxon>
        <taxon>Sar</taxon>
        <taxon>Alveolata</taxon>
        <taxon>Ciliophora</taxon>
        <taxon>Postciliodesmatophora</taxon>
        <taxon>Heterotrichea</taxon>
        <taxon>Heterotrichida</taxon>
        <taxon>Stentoridae</taxon>
        <taxon>Stentor</taxon>
    </lineage>
</organism>
<dbReference type="InterPro" id="IPR011021">
    <property type="entry name" value="Arrestin-like_N"/>
</dbReference>
<dbReference type="AlphaFoldDB" id="A0A1R2AWN0"/>
<name>A0A1R2AWN0_9CILI</name>
<dbReference type="Pfam" id="PF00339">
    <property type="entry name" value="Arrestin_N"/>
    <property type="match status" value="1"/>
</dbReference>
<dbReference type="Gene3D" id="2.60.40.640">
    <property type="match status" value="1"/>
</dbReference>
<protein>
    <recommendedName>
        <fullName evidence="1">Arrestin-like N-terminal domain-containing protein</fullName>
    </recommendedName>
</protein>
<sequence length="389" mass="44062">MSGNSSNTSKSGLIRIDLNNYVLKGGETIVGTINIYLSSSLPPSTLYFQFKGKEITQWEEYVSKNSRSAIVKHNKSSSICKVQYELIKWDHEMHPGGYTIPFSFQTPTGYPGSFKFVDKKTRANIVYIVSTSLENSQGILKDKVQIQMLQDAITIIPNSNIRKKIRLRSCCCSKGQIGLKILWPTIKFKNTELIECLLEIDNTYGLLPVTKVVTRISYTLLLKDKENNAKFITNSLSSKVYNITLGPEEALCNEDSLKISLDLKELDKKFSLLHSVKGELIECAFVVIAQVYVEGTCINSVEAGVSSYFVVEPVVFFQPAHLIPPADWNPKVFEFMNMVYDKKYEVQKNFEENFAREKGEDNNTCITIANYQNTEVLDNYGYISSETKR</sequence>
<evidence type="ECO:0000313" key="2">
    <source>
        <dbReference type="EMBL" id="OMJ68931.1"/>
    </source>
</evidence>
<keyword evidence="3" id="KW-1185">Reference proteome</keyword>
<accession>A0A1R2AWN0</accession>
<dbReference type="InterPro" id="IPR014756">
    <property type="entry name" value="Ig_E-set"/>
</dbReference>
<dbReference type="OrthoDB" id="327035at2759"/>